<dbReference type="RefSeq" id="WP_378174547.1">
    <property type="nucleotide sequence ID" value="NZ_JBHTCR010000002.1"/>
</dbReference>
<comment type="caution">
    <text evidence="1">The sequence shown here is derived from an EMBL/GenBank/DDBJ whole genome shotgun (WGS) entry which is preliminary data.</text>
</comment>
<evidence type="ECO:0000313" key="1">
    <source>
        <dbReference type="EMBL" id="MFC7346026.1"/>
    </source>
</evidence>
<proteinExistence type="predicted"/>
<evidence type="ECO:0000313" key="2">
    <source>
        <dbReference type="Proteomes" id="UP001596550"/>
    </source>
</evidence>
<name>A0ABW2LZA9_9FLAO</name>
<sequence length="86" mass="10168">MEITTDFKNEILTNSKAIENIEVLYKKREKFTGELAMVKEEPFEIKIFDKDQEDDKAEHLIYFGRAVEITLNYFDGTIKVFKDIID</sequence>
<reference evidence="2" key="1">
    <citation type="journal article" date="2019" name="Int. J. Syst. Evol. Microbiol.">
        <title>The Global Catalogue of Microorganisms (GCM) 10K type strain sequencing project: providing services to taxonomists for standard genome sequencing and annotation.</title>
        <authorList>
            <consortium name="The Broad Institute Genomics Platform"/>
            <consortium name="The Broad Institute Genome Sequencing Center for Infectious Disease"/>
            <person name="Wu L."/>
            <person name="Ma J."/>
        </authorList>
    </citation>
    <scope>NUCLEOTIDE SEQUENCE [LARGE SCALE GENOMIC DNA]</scope>
    <source>
        <strain evidence="2">CCUG 54781</strain>
    </source>
</reference>
<gene>
    <name evidence="1" type="ORF">ACFQO9_04750</name>
</gene>
<dbReference type="EMBL" id="JBHTCR010000002">
    <property type="protein sequence ID" value="MFC7346026.1"/>
    <property type="molecule type" value="Genomic_DNA"/>
</dbReference>
<organism evidence="1 2">
    <name type="scientific">Chryseobacterium zhengzhouense</name>
    <dbReference type="NCBI Taxonomy" id="1636086"/>
    <lineage>
        <taxon>Bacteria</taxon>
        <taxon>Pseudomonadati</taxon>
        <taxon>Bacteroidota</taxon>
        <taxon>Flavobacteriia</taxon>
        <taxon>Flavobacteriales</taxon>
        <taxon>Weeksellaceae</taxon>
        <taxon>Chryseobacterium group</taxon>
        <taxon>Chryseobacterium</taxon>
    </lineage>
</organism>
<dbReference type="Proteomes" id="UP001596550">
    <property type="component" value="Unassembled WGS sequence"/>
</dbReference>
<evidence type="ECO:0008006" key="3">
    <source>
        <dbReference type="Google" id="ProtNLM"/>
    </source>
</evidence>
<keyword evidence="2" id="KW-1185">Reference proteome</keyword>
<accession>A0ABW2LZA9</accession>
<protein>
    <recommendedName>
        <fullName evidence="3">Phage protein</fullName>
    </recommendedName>
</protein>